<dbReference type="InterPro" id="IPR042099">
    <property type="entry name" value="ANL_N_sf"/>
</dbReference>
<dbReference type="InterPro" id="IPR020845">
    <property type="entry name" value="AMP-binding_CS"/>
</dbReference>
<dbReference type="InterPro" id="IPR000873">
    <property type="entry name" value="AMP-dep_synth/lig_dom"/>
</dbReference>
<organism evidence="2 3">
    <name type="scientific">Actinomadura adrarensis</name>
    <dbReference type="NCBI Taxonomy" id="1819600"/>
    <lineage>
        <taxon>Bacteria</taxon>
        <taxon>Bacillati</taxon>
        <taxon>Actinomycetota</taxon>
        <taxon>Actinomycetes</taxon>
        <taxon>Streptosporangiales</taxon>
        <taxon>Thermomonosporaceae</taxon>
        <taxon>Actinomadura</taxon>
    </lineage>
</organism>
<evidence type="ECO:0000313" key="3">
    <source>
        <dbReference type="Proteomes" id="UP001597083"/>
    </source>
</evidence>
<gene>
    <name evidence="2" type="ORF">ACFQ07_12285</name>
</gene>
<feature type="non-terminal residue" evidence="2">
    <location>
        <position position="1"/>
    </location>
</feature>
<reference evidence="3" key="1">
    <citation type="journal article" date="2019" name="Int. J. Syst. Evol. Microbiol.">
        <title>The Global Catalogue of Microorganisms (GCM) 10K type strain sequencing project: providing services to taxonomists for standard genome sequencing and annotation.</title>
        <authorList>
            <consortium name="The Broad Institute Genomics Platform"/>
            <consortium name="The Broad Institute Genome Sequencing Center for Infectious Disease"/>
            <person name="Wu L."/>
            <person name="Ma J."/>
        </authorList>
    </citation>
    <scope>NUCLEOTIDE SEQUENCE [LARGE SCALE GENOMIC DNA]</scope>
    <source>
        <strain evidence="3">JCM 31696</strain>
    </source>
</reference>
<dbReference type="SUPFAM" id="SSF56801">
    <property type="entry name" value="Acetyl-CoA synthetase-like"/>
    <property type="match status" value="1"/>
</dbReference>
<evidence type="ECO:0000259" key="1">
    <source>
        <dbReference type="Pfam" id="PF00501"/>
    </source>
</evidence>
<dbReference type="PANTHER" id="PTHR24096">
    <property type="entry name" value="LONG-CHAIN-FATTY-ACID--COA LIGASE"/>
    <property type="match status" value="1"/>
</dbReference>
<dbReference type="Gene3D" id="3.40.50.12780">
    <property type="entry name" value="N-terminal domain of ligase-like"/>
    <property type="match status" value="1"/>
</dbReference>
<feature type="domain" description="AMP-dependent synthetase/ligase" evidence="1">
    <location>
        <begin position="15"/>
        <end position="209"/>
    </location>
</feature>
<keyword evidence="3" id="KW-1185">Reference proteome</keyword>
<evidence type="ECO:0000313" key="2">
    <source>
        <dbReference type="EMBL" id="MFD0853008.1"/>
    </source>
</evidence>
<name>A0ABW3CH14_9ACTN</name>
<dbReference type="EMBL" id="JBHTIR010001813">
    <property type="protein sequence ID" value="MFD0853008.1"/>
    <property type="molecule type" value="Genomic_DNA"/>
</dbReference>
<accession>A0ABW3CH14</accession>
<protein>
    <submittedName>
        <fullName evidence="2">AMP-binding protein</fullName>
    </submittedName>
</protein>
<dbReference type="Pfam" id="PF00501">
    <property type="entry name" value="AMP-binding"/>
    <property type="match status" value="1"/>
</dbReference>
<sequence length="217" mass="23224">HGYEDLLAGASGEPIDEPVAHDDLCMVMYTSGTTGRPKGAMLTHGNLTWNAVNVLIDHDLIADEVALVSAPLFHTAGLNMLTLPVLLKGGQCVLVSAFDVDGTFDLIAKHRVTFMFGVPAMFQQIARSPRWEDADLSSLRILTCGGAPVPPSLIETYGERGLTFLQGYGMTEASPGVLFLDAEHATSKVGSAGVQHFFSDVRVVDPSHASPTMRETE</sequence>
<dbReference type="PANTHER" id="PTHR24096:SF267">
    <property type="entry name" value="MALONATE--COA LIGASE ACSF3, MITOCHONDRIAL"/>
    <property type="match status" value="1"/>
</dbReference>
<feature type="non-terminal residue" evidence="2">
    <location>
        <position position="217"/>
    </location>
</feature>
<dbReference type="PRINTS" id="PR00154">
    <property type="entry name" value="AMPBINDING"/>
</dbReference>
<proteinExistence type="predicted"/>
<dbReference type="Proteomes" id="UP001597083">
    <property type="component" value="Unassembled WGS sequence"/>
</dbReference>
<comment type="caution">
    <text evidence="2">The sequence shown here is derived from an EMBL/GenBank/DDBJ whole genome shotgun (WGS) entry which is preliminary data.</text>
</comment>
<dbReference type="InterPro" id="IPR020459">
    <property type="entry name" value="AMP-binding"/>
</dbReference>
<dbReference type="PROSITE" id="PS00455">
    <property type="entry name" value="AMP_BINDING"/>
    <property type="match status" value="1"/>
</dbReference>